<keyword evidence="10" id="KW-1185">Reference proteome</keyword>
<keyword evidence="3" id="KW-0479">Metal-binding</keyword>
<dbReference type="InterPro" id="IPR013424">
    <property type="entry name" value="Ice-binding_C"/>
</dbReference>
<dbReference type="Proteomes" id="UP000320055">
    <property type="component" value="Unassembled WGS sequence"/>
</dbReference>
<feature type="signal peptide" evidence="7">
    <location>
        <begin position="1"/>
        <end position="28"/>
    </location>
</feature>
<evidence type="ECO:0000256" key="7">
    <source>
        <dbReference type="SAM" id="SignalP"/>
    </source>
</evidence>
<keyword evidence="1 9" id="KW-0031">Aminopeptidase</keyword>
<dbReference type="RefSeq" id="WP_144871734.1">
    <property type="nucleotide sequence ID" value="NZ_LR213951.1"/>
</dbReference>
<dbReference type="GO" id="GO:0004177">
    <property type="term" value="F:aminopeptidase activity"/>
    <property type="evidence" value="ECO:0007669"/>
    <property type="project" value="UniProtKB-KW"/>
</dbReference>
<dbReference type="GO" id="GO:0046872">
    <property type="term" value="F:metal ion binding"/>
    <property type="evidence" value="ECO:0007669"/>
    <property type="project" value="UniProtKB-KW"/>
</dbReference>
<evidence type="ECO:0000256" key="1">
    <source>
        <dbReference type="ARBA" id="ARBA00022438"/>
    </source>
</evidence>
<dbReference type="EMBL" id="CAACVJ010000115">
    <property type="protein sequence ID" value="VEP13529.1"/>
    <property type="molecule type" value="Genomic_DNA"/>
</dbReference>
<dbReference type="InterPro" id="IPR007484">
    <property type="entry name" value="Peptidase_M28"/>
</dbReference>
<evidence type="ECO:0000256" key="4">
    <source>
        <dbReference type="ARBA" id="ARBA00022729"/>
    </source>
</evidence>
<feature type="chain" id="PRO_5021842834" evidence="7">
    <location>
        <begin position="29"/>
        <end position="363"/>
    </location>
</feature>
<evidence type="ECO:0000256" key="5">
    <source>
        <dbReference type="ARBA" id="ARBA00022801"/>
    </source>
</evidence>
<name>A0A563VQ69_9CYAN</name>
<evidence type="ECO:0000256" key="6">
    <source>
        <dbReference type="ARBA" id="ARBA00022833"/>
    </source>
</evidence>
<protein>
    <submittedName>
        <fullName evidence="9">Alkaline phosphatase isozyme conversion aminopeptidase</fullName>
    </submittedName>
</protein>
<dbReference type="SUPFAM" id="SSF53187">
    <property type="entry name" value="Zn-dependent exopeptidases"/>
    <property type="match status" value="1"/>
</dbReference>
<dbReference type="AlphaFoldDB" id="A0A563VQ69"/>
<feature type="domain" description="Peptidase M28" evidence="8">
    <location>
        <begin position="94"/>
        <end position="295"/>
    </location>
</feature>
<keyword evidence="4 7" id="KW-0732">Signal</keyword>
<gene>
    <name evidence="9" type="ORF">H1P_2010007</name>
</gene>
<evidence type="ECO:0000259" key="8">
    <source>
        <dbReference type="Pfam" id="PF04389"/>
    </source>
</evidence>
<organism evidence="9 10">
    <name type="scientific">Hyella patelloides LEGE 07179</name>
    <dbReference type="NCBI Taxonomy" id="945734"/>
    <lineage>
        <taxon>Bacteria</taxon>
        <taxon>Bacillati</taxon>
        <taxon>Cyanobacteriota</taxon>
        <taxon>Cyanophyceae</taxon>
        <taxon>Pleurocapsales</taxon>
        <taxon>Hyellaceae</taxon>
        <taxon>Hyella</taxon>
    </lineage>
</organism>
<dbReference type="GO" id="GO:0008235">
    <property type="term" value="F:metalloexopeptidase activity"/>
    <property type="evidence" value="ECO:0007669"/>
    <property type="project" value="InterPro"/>
</dbReference>
<keyword evidence="2" id="KW-0645">Protease</keyword>
<dbReference type="Gene3D" id="3.40.630.10">
    <property type="entry name" value="Zn peptidases"/>
    <property type="match status" value="1"/>
</dbReference>
<evidence type="ECO:0000256" key="3">
    <source>
        <dbReference type="ARBA" id="ARBA00022723"/>
    </source>
</evidence>
<dbReference type="PANTHER" id="PTHR12147:SF56">
    <property type="entry name" value="AMINOPEPTIDASE YDR415C-RELATED"/>
    <property type="match status" value="1"/>
</dbReference>
<evidence type="ECO:0000256" key="2">
    <source>
        <dbReference type="ARBA" id="ARBA00022670"/>
    </source>
</evidence>
<keyword evidence="5" id="KW-0378">Hydrolase</keyword>
<proteinExistence type="predicted"/>
<dbReference type="PANTHER" id="PTHR12147">
    <property type="entry name" value="METALLOPEPTIDASE M28 FAMILY MEMBER"/>
    <property type="match status" value="1"/>
</dbReference>
<evidence type="ECO:0000313" key="10">
    <source>
        <dbReference type="Proteomes" id="UP000320055"/>
    </source>
</evidence>
<dbReference type="Pfam" id="PF04389">
    <property type="entry name" value="Peptidase_M28"/>
    <property type="match status" value="1"/>
</dbReference>
<dbReference type="NCBIfam" id="TIGR02595">
    <property type="entry name" value="PEP_CTERM"/>
    <property type="match status" value="1"/>
</dbReference>
<keyword evidence="6" id="KW-0862">Zinc</keyword>
<dbReference type="OrthoDB" id="9762302at2"/>
<dbReference type="InterPro" id="IPR045175">
    <property type="entry name" value="M28_fam"/>
</dbReference>
<dbReference type="GO" id="GO:0006508">
    <property type="term" value="P:proteolysis"/>
    <property type="evidence" value="ECO:0007669"/>
    <property type="project" value="UniProtKB-KW"/>
</dbReference>
<reference evidence="9 10" key="1">
    <citation type="submission" date="2019-01" db="EMBL/GenBank/DDBJ databases">
        <authorList>
            <person name="Brito A."/>
        </authorList>
    </citation>
    <scope>NUCLEOTIDE SEQUENCE [LARGE SCALE GENOMIC DNA]</scope>
    <source>
        <strain evidence="9">1</strain>
    </source>
</reference>
<accession>A0A563VQ69</accession>
<sequence>MNSSAKKIRAISIAITTSVFIPGGSAIAANLAYGETAFKEVEYLATNLAGRSVGTQKEQESIDYLTQRLEDFGYEPNLQDFTYEFSGQTLESPNIIATREGTSDKQIIVGAHYDNAPSSSTLDRSNLQGVNDNSSGVAVLLELAQRLEANPENTVKFVLFGAEEIGLVGSEYYANNMSQTEIDNTLVMVNLDSLIIGDKMYFNAGASAATAPELGVYRDLALDIAADLGIDAETNPGLNPNYPEGTGCCSDLESFDGLVPVLAAEATNWEIGEKDGYTQTSNPNVPGGATWHDPATDNLTFINEVFPGLIEERTQNYTQVFDTLLSTLNDSNTSTSVPEPTTALGTFIAVMIGGLLRKRDVDE</sequence>
<evidence type="ECO:0000313" key="9">
    <source>
        <dbReference type="EMBL" id="VEP13529.1"/>
    </source>
</evidence>